<name>A0A1V9G8E9_9BACT</name>
<evidence type="ECO:0000313" key="3">
    <source>
        <dbReference type="Proteomes" id="UP000192276"/>
    </source>
</evidence>
<dbReference type="NCBIfam" id="TIGR04183">
    <property type="entry name" value="Por_Secre_tail"/>
    <property type="match status" value="1"/>
</dbReference>
<dbReference type="EMBL" id="LWBP01000045">
    <property type="protein sequence ID" value="OQP66748.1"/>
    <property type="molecule type" value="Genomic_DNA"/>
</dbReference>
<evidence type="ECO:0000259" key="1">
    <source>
        <dbReference type="Pfam" id="PF18962"/>
    </source>
</evidence>
<reference evidence="3" key="1">
    <citation type="submission" date="2016-04" db="EMBL/GenBank/DDBJ databases">
        <authorList>
            <person name="Chen L."/>
            <person name="Zhuang W."/>
            <person name="Wang G."/>
        </authorList>
    </citation>
    <scope>NUCLEOTIDE SEQUENCE [LARGE SCALE GENOMIC DNA]</scope>
    <source>
        <strain evidence="3">208</strain>
    </source>
</reference>
<gene>
    <name evidence="2" type="ORF">A4R26_13335</name>
</gene>
<evidence type="ECO:0000313" key="2">
    <source>
        <dbReference type="EMBL" id="OQP66748.1"/>
    </source>
</evidence>
<keyword evidence="3" id="KW-1185">Reference proteome</keyword>
<protein>
    <recommendedName>
        <fullName evidence="1">Secretion system C-terminal sorting domain-containing protein</fullName>
    </recommendedName>
</protein>
<accession>A0A1V9G8E9</accession>
<organism evidence="2 3">
    <name type="scientific">Niastella populi</name>
    <dbReference type="NCBI Taxonomy" id="550983"/>
    <lineage>
        <taxon>Bacteria</taxon>
        <taxon>Pseudomonadati</taxon>
        <taxon>Bacteroidota</taxon>
        <taxon>Chitinophagia</taxon>
        <taxon>Chitinophagales</taxon>
        <taxon>Chitinophagaceae</taxon>
        <taxon>Niastella</taxon>
    </lineage>
</organism>
<sequence>MHNIMGPVKTYKFPLVRSLKGQKTTLRYPLYMDFPLCTTGIIPYGFDSLVFYRRPDTKKPFGTSIPLYEYSVPQGWKVGNVISTGPNNLILASPQANITYDESHSGEVKIRATQKGYLCDGTTSLSAGDWMTITYTRPELKLTVNGATDLKLTCGQSAICNFTVENGNASCITYDWNVGNAGSWLYNGSAAPQIITTTNNTLTLQQVPCAEIPGNVSVALKVNNAVVRTLSVPVSLLMPQLSIAGPTELCNTGNYILENVPCNASVTWSTATNYVNMTPSGNSVTLDRIAPGNIVLKATLLNLCGGNILDVTKNVKVSSPPAVPLLGTITSDGYTKGIEKCNVITGQFSPGKYHCFVSFNAPTIDRVAWTHVGGSSNTANVLLPSSDGKNAEIRIYPGGGSGVWRVSASNACGSTLGNFGFYANVPCPLERIATQADAVNAKSNTTANVPLNGITLMPNPASSQITIAIDINDTGVTSTKNTTKLITGVRIYDVLGRLRKKHRYNRLSSVNVAIDDLASGLYFVEIITGTGSSKRNLNIVR</sequence>
<dbReference type="Pfam" id="PF18962">
    <property type="entry name" value="Por_Secre_tail"/>
    <property type="match status" value="1"/>
</dbReference>
<feature type="domain" description="Secretion system C-terminal sorting" evidence="1">
    <location>
        <begin position="458"/>
        <end position="534"/>
    </location>
</feature>
<dbReference type="OrthoDB" id="614666at2"/>
<proteinExistence type="predicted"/>
<dbReference type="AlphaFoldDB" id="A0A1V9G8E9"/>
<dbReference type="InterPro" id="IPR026444">
    <property type="entry name" value="Secre_tail"/>
</dbReference>
<dbReference type="Proteomes" id="UP000192276">
    <property type="component" value="Unassembled WGS sequence"/>
</dbReference>
<comment type="caution">
    <text evidence="2">The sequence shown here is derived from an EMBL/GenBank/DDBJ whole genome shotgun (WGS) entry which is preliminary data.</text>
</comment>